<feature type="non-terminal residue" evidence="1">
    <location>
        <position position="1"/>
    </location>
</feature>
<dbReference type="EMBL" id="AY603578">
    <property type="protein sequence ID" value="AAU06493.1"/>
    <property type="molecule type" value="mRNA"/>
</dbReference>
<accession>Q66U98</accession>
<organism evidence="1">
    <name type="scientific">Culicoides sonorensis</name>
    <name type="common">Biting midge</name>
    <dbReference type="NCBI Taxonomy" id="179676"/>
    <lineage>
        <taxon>Eukaryota</taxon>
        <taxon>Metazoa</taxon>
        <taxon>Ecdysozoa</taxon>
        <taxon>Arthropoda</taxon>
        <taxon>Hexapoda</taxon>
        <taxon>Insecta</taxon>
        <taxon>Pterygota</taxon>
        <taxon>Neoptera</taxon>
        <taxon>Endopterygota</taxon>
        <taxon>Diptera</taxon>
        <taxon>Nematocera</taxon>
        <taxon>Chironomoidea</taxon>
        <taxon>Ceratopogonidae</taxon>
        <taxon>Ceratopogoninae</taxon>
        <taxon>Culicoides</taxon>
        <taxon>Monoculicoides</taxon>
    </lineage>
</organism>
<evidence type="ECO:0000313" key="1">
    <source>
        <dbReference type="EMBL" id="AAU06493.1"/>
    </source>
</evidence>
<protein>
    <submittedName>
        <fullName evidence="1">Uncharacterized protein</fullName>
    </submittedName>
</protein>
<reference evidence="1" key="1">
    <citation type="submission" date="2004-04" db="EMBL/GenBank/DDBJ databases">
        <title>Midgut and salivary gland transcriptomes of the arbovirus vector Culicoides sonorensis (Diptera: Ceratopogonidae).</title>
        <authorList>
            <person name="Campbell C.L."/>
            <person name="VanDyke K.A."/>
            <person name="Letchworth G.J."/>
            <person name="Wilson W.C."/>
        </authorList>
    </citation>
    <scope>NUCLEOTIDE SEQUENCE</scope>
</reference>
<proteinExistence type="evidence at transcript level"/>
<dbReference type="AlphaFoldDB" id="Q66U98"/>
<sequence length="41" mass="4961">STQNKLRLNTHSHFAFFSSHTEKKIYYTEFLISTVQEQKRN</sequence>
<name>Q66U98_CULSO</name>